<gene>
    <name evidence="2" type="primary">ga22391</name>
    <name evidence="2" type="ORF">PR202_ga22391</name>
</gene>
<feature type="transmembrane region" description="Helical" evidence="1">
    <location>
        <begin position="174"/>
        <end position="196"/>
    </location>
</feature>
<reference evidence="2" key="2">
    <citation type="submission" date="2021-12" db="EMBL/GenBank/DDBJ databases">
        <title>Resequencing data analysis of finger millet.</title>
        <authorList>
            <person name="Hatakeyama M."/>
            <person name="Aluri S."/>
            <person name="Balachadran M.T."/>
            <person name="Sivarajan S.R."/>
            <person name="Poveda L."/>
            <person name="Shimizu-Inatsugi R."/>
            <person name="Schlapbach R."/>
            <person name="Sreeman S.M."/>
            <person name="Shimizu K.K."/>
        </authorList>
    </citation>
    <scope>NUCLEOTIDE SEQUENCE</scope>
</reference>
<dbReference type="PANTHER" id="PTHR31170:SF18">
    <property type="entry name" value="(WILD MALAYSIAN BANANA) HYPOTHETICAL PROTEIN"/>
    <property type="match status" value="1"/>
</dbReference>
<keyword evidence="1" id="KW-1133">Transmembrane helix</keyword>
<sequence>MLYGSYQRPLDFHDYVPETDIIIRSAAELYEAGIRLKKSFTDSLHDIRFRHGVLKLPAMCVDDTTEHVLLNLIAFELLHVGAGNDVTAYAFFMNSIIRSARDVALLSSQGIILNLIGSDEAVVDLFHSISKDAVLEPDGVITSVQRQVNAHCQKPWNTWRANIIRNYFRSPTSFINFVAATIVLVMTIVQTVYAIVSFHTGQDKNS</sequence>
<comment type="caution">
    <text evidence="2">The sequence shown here is derived from an EMBL/GenBank/DDBJ whole genome shotgun (WGS) entry which is preliminary data.</text>
</comment>
<evidence type="ECO:0000313" key="3">
    <source>
        <dbReference type="Proteomes" id="UP001054889"/>
    </source>
</evidence>
<dbReference type="AlphaFoldDB" id="A0AAV5D306"/>
<reference evidence="2" key="1">
    <citation type="journal article" date="2018" name="DNA Res.">
        <title>Multiple hybrid de novo genome assembly of finger millet, an orphan allotetraploid crop.</title>
        <authorList>
            <person name="Hatakeyama M."/>
            <person name="Aluri S."/>
            <person name="Balachadran M.T."/>
            <person name="Sivarajan S.R."/>
            <person name="Patrignani A."/>
            <person name="Gruter S."/>
            <person name="Poveda L."/>
            <person name="Shimizu-Inatsugi R."/>
            <person name="Baeten J."/>
            <person name="Francoijs K.J."/>
            <person name="Nataraja K.N."/>
            <person name="Reddy Y.A.N."/>
            <person name="Phadnis S."/>
            <person name="Ravikumar R.L."/>
            <person name="Schlapbach R."/>
            <person name="Sreeman S.M."/>
            <person name="Shimizu K.K."/>
        </authorList>
    </citation>
    <scope>NUCLEOTIDE SEQUENCE</scope>
</reference>
<dbReference type="Pfam" id="PF03140">
    <property type="entry name" value="DUF247"/>
    <property type="match status" value="1"/>
</dbReference>
<proteinExistence type="predicted"/>
<name>A0AAV5D306_ELECO</name>
<organism evidence="2 3">
    <name type="scientific">Eleusine coracana subsp. coracana</name>
    <dbReference type="NCBI Taxonomy" id="191504"/>
    <lineage>
        <taxon>Eukaryota</taxon>
        <taxon>Viridiplantae</taxon>
        <taxon>Streptophyta</taxon>
        <taxon>Embryophyta</taxon>
        <taxon>Tracheophyta</taxon>
        <taxon>Spermatophyta</taxon>
        <taxon>Magnoliopsida</taxon>
        <taxon>Liliopsida</taxon>
        <taxon>Poales</taxon>
        <taxon>Poaceae</taxon>
        <taxon>PACMAD clade</taxon>
        <taxon>Chloridoideae</taxon>
        <taxon>Cynodonteae</taxon>
        <taxon>Eleusininae</taxon>
        <taxon>Eleusine</taxon>
    </lineage>
</organism>
<dbReference type="EMBL" id="BQKI01000011">
    <property type="protein sequence ID" value="GJN04816.1"/>
    <property type="molecule type" value="Genomic_DNA"/>
</dbReference>
<evidence type="ECO:0000256" key="1">
    <source>
        <dbReference type="SAM" id="Phobius"/>
    </source>
</evidence>
<dbReference type="InterPro" id="IPR004158">
    <property type="entry name" value="DUF247_pln"/>
</dbReference>
<keyword evidence="1" id="KW-0472">Membrane</keyword>
<accession>A0AAV5D306</accession>
<protein>
    <submittedName>
        <fullName evidence="2">Uncharacterized protein</fullName>
    </submittedName>
</protein>
<keyword evidence="3" id="KW-1185">Reference proteome</keyword>
<evidence type="ECO:0000313" key="2">
    <source>
        <dbReference type="EMBL" id="GJN04816.1"/>
    </source>
</evidence>
<dbReference type="Proteomes" id="UP001054889">
    <property type="component" value="Unassembled WGS sequence"/>
</dbReference>
<dbReference type="PANTHER" id="PTHR31170">
    <property type="entry name" value="BNAC04G53230D PROTEIN"/>
    <property type="match status" value="1"/>
</dbReference>
<keyword evidence="1" id="KW-0812">Transmembrane</keyword>